<evidence type="ECO:0000256" key="3">
    <source>
        <dbReference type="ARBA" id="ARBA00022691"/>
    </source>
</evidence>
<proteinExistence type="inferred from homology"/>
<gene>
    <name evidence="6" type="ORF">BCR42DRAFT_448994</name>
</gene>
<organism evidence="6 7">
    <name type="scientific">Absidia repens</name>
    <dbReference type="NCBI Taxonomy" id="90262"/>
    <lineage>
        <taxon>Eukaryota</taxon>
        <taxon>Fungi</taxon>
        <taxon>Fungi incertae sedis</taxon>
        <taxon>Mucoromycota</taxon>
        <taxon>Mucoromycotina</taxon>
        <taxon>Mucoromycetes</taxon>
        <taxon>Mucorales</taxon>
        <taxon>Cunninghamellaceae</taxon>
        <taxon>Absidia</taxon>
    </lineage>
</organism>
<dbReference type="EMBL" id="MCGE01000006">
    <property type="protein sequence ID" value="ORZ20720.1"/>
    <property type="molecule type" value="Genomic_DNA"/>
</dbReference>
<dbReference type="EC" id="2.1.1.-" evidence="5"/>
<dbReference type="InterPro" id="IPR001737">
    <property type="entry name" value="KsgA/Erm"/>
</dbReference>
<evidence type="ECO:0000256" key="1">
    <source>
        <dbReference type="ARBA" id="ARBA00022603"/>
    </source>
</evidence>
<evidence type="ECO:0000256" key="2">
    <source>
        <dbReference type="ARBA" id="ARBA00022679"/>
    </source>
</evidence>
<dbReference type="STRING" id="90262.A0A1X2IR11"/>
<accession>A0A1X2IR11</accession>
<dbReference type="InterPro" id="IPR029063">
    <property type="entry name" value="SAM-dependent_MTases_sf"/>
</dbReference>
<evidence type="ECO:0000256" key="4">
    <source>
        <dbReference type="ARBA" id="ARBA00022884"/>
    </source>
</evidence>
<dbReference type="OrthoDB" id="16079at2759"/>
<name>A0A1X2IR11_9FUNG</name>
<keyword evidence="3 5" id="KW-0949">S-adenosyl-L-methionine</keyword>
<dbReference type="Pfam" id="PF00398">
    <property type="entry name" value="RrnaAD"/>
    <property type="match status" value="1"/>
</dbReference>
<dbReference type="GO" id="GO:0006364">
    <property type="term" value="P:rRNA processing"/>
    <property type="evidence" value="ECO:0007669"/>
    <property type="project" value="UniProtKB-KW"/>
</dbReference>
<keyword evidence="5" id="KW-0698">rRNA processing</keyword>
<evidence type="ECO:0000256" key="5">
    <source>
        <dbReference type="RuleBase" id="RU362106"/>
    </source>
</evidence>
<keyword evidence="1 5" id="KW-0489">Methyltransferase</keyword>
<dbReference type="SUPFAM" id="SSF53335">
    <property type="entry name" value="S-adenosyl-L-methionine-dependent methyltransferases"/>
    <property type="match status" value="1"/>
</dbReference>
<dbReference type="GO" id="GO:0034246">
    <property type="term" value="F:mitochondrial transcription factor activity"/>
    <property type="evidence" value="ECO:0007669"/>
    <property type="project" value="TreeGrafter"/>
</dbReference>
<dbReference type="GO" id="GO:0032259">
    <property type="term" value="P:methylation"/>
    <property type="evidence" value="ECO:0007669"/>
    <property type="project" value="UniProtKB-KW"/>
</dbReference>
<keyword evidence="4" id="KW-0694">RNA-binding</keyword>
<protein>
    <recommendedName>
        <fullName evidence="5">rRNA adenine N(6)-methyltransferase</fullName>
        <ecNumber evidence="5">2.1.1.-</ecNumber>
    </recommendedName>
</protein>
<comment type="similarity">
    <text evidence="5">Belongs to the class I-like SAM-binding methyltransferase superfamily. rRNA adenine N(6)-methyltransferase family.</text>
</comment>
<dbReference type="GO" id="GO:0006391">
    <property type="term" value="P:transcription initiation at mitochondrial promoter"/>
    <property type="evidence" value="ECO:0007669"/>
    <property type="project" value="TreeGrafter"/>
</dbReference>
<dbReference type="PANTHER" id="PTHR11727">
    <property type="entry name" value="DIMETHYLADENOSINE TRANSFERASE"/>
    <property type="match status" value="1"/>
</dbReference>
<keyword evidence="2 5" id="KW-0808">Transferase</keyword>
<dbReference type="Gene3D" id="3.40.50.150">
    <property type="entry name" value="Vaccinia Virus protein VP39"/>
    <property type="match status" value="1"/>
</dbReference>
<dbReference type="Proteomes" id="UP000193560">
    <property type="component" value="Unassembled WGS sequence"/>
</dbReference>
<evidence type="ECO:0000313" key="6">
    <source>
        <dbReference type="EMBL" id="ORZ20720.1"/>
    </source>
</evidence>
<dbReference type="AlphaFoldDB" id="A0A1X2IR11"/>
<dbReference type="GO" id="GO:0034245">
    <property type="term" value="C:mitochondrial DNA-directed RNA polymerase complex"/>
    <property type="evidence" value="ECO:0007669"/>
    <property type="project" value="TreeGrafter"/>
</dbReference>
<evidence type="ECO:0000313" key="7">
    <source>
        <dbReference type="Proteomes" id="UP000193560"/>
    </source>
</evidence>
<dbReference type="PANTHER" id="PTHR11727:SF17">
    <property type="entry name" value="DIMETHYLADENOSINE TRANSFERASE 1, MITOCHONDRIAL"/>
    <property type="match status" value="1"/>
</dbReference>
<keyword evidence="7" id="KW-1185">Reference proteome</keyword>
<dbReference type="GO" id="GO:0003723">
    <property type="term" value="F:RNA binding"/>
    <property type="evidence" value="ECO:0007669"/>
    <property type="project" value="UniProtKB-KW"/>
</dbReference>
<dbReference type="GO" id="GO:0008168">
    <property type="term" value="F:methyltransferase activity"/>
    <property type="evidence" value="ECO:0007669"/>
    <property type="project" value="UniProtKB-KW"/>
</dbReference>
<sequence>MSSVRSSLVPKIPTFETWSKQFRGKTPRNLPRCTIADVETAEIGFKRLRQHTKWTNVQLAELTAVEIYPGLGVWTSALFNGGFNSIYSLEPNVPYYKQIKSLADKSEGVIRPLKKDGYDWETYVELKDKAYLGSLMTRAWNKVNQNIFFTGTLPKSSKGEQLLAQFATCIVNKMALHSMGRIPMALWIPDQLYEKFTASRGSKARCKMSVVTEACAEIDLIYSTQSNAMYPKELYHLVYILPRPIVKIKADWDVFEYVLKHLFVMQRFSLNKVVRTLGPGADIILDRLSFDTNIQICDMTAEQIDQVAIKFDQWPLRPQVLIEDSNPRSLE</sequence>
<comment type="caution">
    <text evidence="6">The sequence shown here is derived from an EMBL/GenBank/DDBJ whole genome shotgun (WGS) entry which is preliminary data.</text>
</comment>
<dbReference type="GO" id="GO:0005759">
    <property type="term" value="C:mitochondrial matrix"/>
    <property type="evidence" value="ECO:0007669"/>
    <property type="project" value="TreeGrafter"/>
</dbReference>
<reference evidence="6 7" key="1">
    <citation type="submission" date="2016-07" db="EMBL/GenBank/DDBJ databases">
        <title>Pervasive Adenine N6-methylation of Active Genes in Fungi.</title>
        <authorList>
            <consortium name="DOE Joint Genome Institute"/>
            <person name="Mondo S.J."/>
            <person name="Dannebaum R.O."/>
            <person name="Kuo R.C."/>
            <person name="Labutti K."/>
            <person name="Haridas S."/>
            <person name="Kuo A."/>
            <person name="Salamov A."/>
            <person name="Ahrendt S.R."/>
            <person name="Lipzen A."/>
            <person name="Sullivan W."/>
            <person name="Andreopoulos W.B."/>
            <person name="Clum A."/>
            <person name="Lindquist E."/>
            <person name="Daum C."/>
            <person name="Ramamoorthy G.K."/>
            <person name="Gryganskyi A."/>
            <person name="Culley D."/>
            <person name="Magnuson J.K."/>
            <person name="James T.Y."/>
            <person name="O'Malley M.A."/>
            <person name="Stajich J.E."/>
            <person name="Spatafora J.W."/>
            <person name="Visel A."/>
            <person name="Grigoriev I.V."/>
        </authorList>
    </citation>
    <scope>NUCLEOTIDE SEQUENCE [LARGE SCALE GENOMIC DNA]</scope>
    <source>
        <strain evidence="6 7">NRRL 1336</strain>
    </source>
</reference>